<dbReference type="AlphaFoldDB" id="A0A844GPE7"/>
<dbReference type="InterPro" id="IPR017438">
    <property type="entry name" value="ATP-NAD_kinase_N"/>
</dbReference>
<organism evidence="10 11">
    <name type="scientific">Blautia luti DSM 14534 = JCM 17040</name>
    <dbReference type="NCBI Taxonomy" id="649762"/>
    <lineage>
        <taxon>Bacteria</taxon>
        <taxon>Bacillati</taxon>
        <taxon>Bacillota</taxon>
        <taxon>Clostridia</taxon>
        <taxon>Lachnospirales</taxon>
        <taxon>Lachnospiraceae</taxon>
        <taxon>Blautia</taxon>
    </lineage>
</organism>
<dbReference type="Gene3D" id="3.40.50.10330">
    <property type="entry name" value="Probable inorganic polyphosphate/atp-NAD kinase, domain 1"/>
    <property type="match status" value="1"/>
</dbReference>
<keyword evidence="3" id="KW-0808">Transferase</keyword>
<dbReference type="GO" id="GO:0008654">
    <property type="term" value="P:phospholipid biosynthetic process"/>
    <property type="evidence" value="ECO:0007669"/>
    <property type="project" value="UniProtKB-KW"/>
</dbReference>
<dbReference type="InterPro" id="IPR050187">
    <property type="entry name" value="Lipid_Phosphate_FormReg"/>
</dbReference>
<dbReference type="SMART" id="SM00046">
    <property type="entry name" value="DAGKc"/>
    <property type="match status" value="1"/>
</dbReference>
<gene>
    <name evidence="10" type="ORF">GKZ57_13050</name>
</gene>
<comment type="caution">
    <text evidence="10">The sequence shown here is derived from an EMBL/GenBank/DDBJ whole genome shotgun (WGS) entry which is preliminary data.</text>
</comment>
<dbReference type="Gene3D" id="2.60.200.40">
    <property type="match status" value="1"/>
</dbReference>
<reference evidence="10 11" key="1">
    <citation type="submission" date="2019-11" db="EMBL/GenBank/DDBJ databases">
        <title>Draft genome sequence of Blautia luti DSM 14534T, isolated from human stool.</title>
        <authorList>
            <person name="Ortiz R."/>
            <person name="Melis-Arcos F."/>
            <person name="Covarrubias P."/>
            <person name="Cardenas J.P."/>
            <person name="Perez-Donoso J."/>
            <person name="Almonacid D."/>
        </authorList>
    </citation>
    <scope>NUCLEOTIDE SEQUENCE [LARGE SCALE GENOMIC DNA]</scope>
    <source>
        <strain evidence="10 11">DSM 14534</strain>
    </source>
</reference>
<keyword evidence="7" id="KW-0594">Phospholipid biosynthesis</keyword>
<dbReference type="Pfam" id="PF00781">
    <property type="entry name" value="DAGK_cat"/>
    <property type="match status" value="1"/>
</dbReference>
<dbReference type="Proteomes" id="UP000437824">
    <property type="component" value="Unassembled WGS sequence"/>
</dbReference>
<comment type="similarity">
    <text evidence="2">Belongs to the diacylglycerol/lipid kinase family.</text>
</comment>
<dbReference type="InterPro" id="IPR016064">
    <property type="entry name" value="NAD/diacylglycerol_kinase_sf"/>
</dbReference>
<keyword evidence="7" id="KW-0443">Lipid metabolism</keyword>
<keyword evidence="8" id="KW-1208">Phospholipid metabolism</keyword>
<comment type="cofactor">
    <cofactor evidence="1">
        <name>Mg(2+)</name>
        <dbReference type="ChEBI" id="CHEBI:18420"/>
    </cofactor>
</comment>
<dbReference type="SUPFAM" id="SSF111331">
    <property type="entry name" value="NAD kinase/diacylglycerol kinase-like"/>
    <property type="match status" value="1"/>
</dbReference>
<accession>A0A844GPE7</accession>
<evidence type="ECO:0000256" key="3">
    <source>
        <dbReference type="ARBA" id="ARBA00022679"/>
    </source>
</evidence>
<evidence type="ECO:0000256" key="4">
    <source>
        <dbReference type="ARBA" id="ARBA00022741"/>
    </source>
</evidence>
<evidence type="ECO:0000256" key="1">
    <source>
        <dbReference type="ARBA" id="ARBA00001946"/>
    </source>
</evidence>
<keyword evidence="7" id="KW-0444">Lipid biosynthesis</keyword>
<evidence type="ECO:0000313" key="11">
    <source>
        <dbReference type="Proteomes" id="UP000437824"/>
    </source>
</evidence>
<evidence type="ECO:0000259" key="9">
    <source>
        <dbReference type="PROSITE" id="PS50146"/>
    </source>
</evidence>
<dbReference type="PANTHER" id="PTHR12358:SF54">
    <property type="entry name" value="SPHINGOSINE KINASE RELATED PROTEIN"/>
    <property type="match status" value="1"/>
</dbReference>
<feature type="domain" description="DAGKc" evidence="9">
    <location>
        <begin position="1"/>
        <end position="141"/>
    </location>
</feature>
<name>A0A844GPE7_9FIRM</name>
<dbReference type="InterPro" id="IPR045540">
    <property type="entry name" value="YegS/DAGK_C"/>
</dbReference>
<evidence type="ECO:0000256" key="8">
    <source>
        <dbReference type="ARBA" id="ARBA00023264"/>
    </source>
</evidence>
<dbReference type="EMBL" id="WMBC01000011">
    <property type="protein sequence ID" value="MTD62147.1"/>
    <property type="molecule type" value="Genomic_DNA"/>
</dbReference>
<dbReference type="PANTHER" id="PTHR12358">
    <property type="entry name" value="SPHINGOSINE KINASE"/>
    <property type="match status" value="1"/>
</dbReference>
<dbReference type="GO" id="GO:0016301">
    <property type="term" value="F:kinase activity"/>
    <property type="evidence" value="ECO:0007669"/>
    <property type="project" value="UniProtKB-KW"/>
</dbReference>
<keyword evidence="4" id="KW-0547">Nucleotide-binding</keyword>
<proteinExistence type="inferred from homology"/>
<dbReference type="RefSeq" id="WP_154780718.1">
    <property type="nucleotide sequence ID" value="NZ_WMBC01000011.1"/>
</dbReference>
<dbReference type="Pfam" id="PF19279">
    <property type="entry name" value="YegS_C"/>
    <property type="match status" value="1"/>
</dbReference>
<evidence type="ECO:0000313" key="10">
    <source>
        <dbReference type="EMBL" id="MTD62147.1"/>
    </source>
</evidence>
<keyword evidence="5 10" id="KW-0418">Kinase</keyword>
<evidence type="ECO:0000256" key="2">
    <source>
        <dbReference type="ARBA" id="ARBA00005983"/>
    </source>
</evidence>
<dbReference type="PROSITE" id="PS50146">
    <property type="entry name" value="DAGK"/>
    <property type="match status" value="1"/>
</dbReference>
<keyword evidence="6" id="KW-0067">ATP-binding</keyword>
<evidence type="ECO:0000256" key="7">
    <source>
        <dbReference type="ARBA" id="ARBA00023209"/>
    </source>
</evidence>
<sequence>MNQIQIIVNNGAGTGKAFQVWNETQKLLRRYKVNYTAYATRYRGHATRLAEKISTMEGKAQVYLIVVGGDGTINEVLNGIRDFDRVRLGVIPTGSGNDFCRNLKLPGTPEESLRQILVCIRRDRQGKELLRIDLGQVTWEGCKKPRIFGISAGVGLDALVCKKALDSRLKRVLNRLHLGKLTYLALTVQSLFTMETANGKVITEHGGYILPKMIFAASMNLPAEGGGVPMAPEASPKDGLLSLSSASGIAKWRTFFLLPLLVAAKQEGIKGFNIRDEKNFRMVLDKPMVLHADGEYCGDVKRAEFCCLEKKLQLLHKDNMIK</sequence>
<dbReference type="GO" id="GO:0005524">
    <property type="term" value="F:ATP binding"/>
    <property type="evidence" value="ECO:0007669"/>
    <property type="project" value="UniProtKB-KW"/>
</dbReference>
<protein>
    <submittedName>
        <fullName evidence="10">Diacylglycerol kinase family lipid kinase</fullName>
    </submittedName>
</protein>
<evidence type="ECO:0000256" key="5">
    <source>
        <dbReference type="ARBA" id="ARBA00022777"/>
    </source>
</evidence>
<evidence type="ECO:0000256" key="6">
    <source>
        <dbReference type="ARBA" id="ARBA00022840"/>
    </source>
</evidence>
<dbReference type="InterPro" id="IPR001206">
    <property type="entry name" value="Diacylglycerol_kinase_cat_dom"/>
</dbReference>